<dbReference type="InterPro" id="IPR040344">
    <property type="entry name" value="At3g17950-like"/>
</dbReference>
<sequence>MENRSREMGRGWPLGLGSIYLRLRLVESLPVSAAAATTAEPRSLFINVPSNTLSSCSSSNFDTESTVSFFQDNSKTLGRLMGFRPRHNRRSEVYNGNSIHALDLEEEAQRRSFPEHQIQCSDGFDNIQMCKGFCVPLCILSKTTSSKVTLKELN</sequence>
<accession>A0A7C9DF41</accession>
<dbReference type="EMBL" id="GISG01096607">
    <property type="protein sequence ID" value="MBA4635729.1"/>
    <property type="molecule type" value="Transcribed_RNA"/>
</dbReference>
<reference evidence="1" key="1">
    <citation type="journal article" date="2013" name="J. Plant Res.">
        <title>Effect of fungi and light on seed germination of three Opuntia species from semiarid lands of central Mexico.</title>
        <authorList>
            <person name="Delgado-Sanchez P."/>
            <person name="Jimenez-Bremont J.F."/>
            <person name="Guerrero-Gonzalez Mde L."/>
            <person name="Flores J."/>
        </authorList>
    </citation>
    <scope>NUCLEOTIDE SEQUENCE</scope>
    <source>
        <tissue evidence="1">Cladode</tissue>
    </source>
</reference>
<protein>
    <submittedName>
        <fullName evidence="1">Uncharacterized protein</fullName>
    </submittedName>
</protein>
<dbReference type="PANTHER" id="PTHR33544">
    <property type="entry name" value="DUF4005 DOMAIN-CONTAINING PROTEIN-RELATED"/>
    <property type="match status" value="1"/>
</dbReference>
<evidence type="ECO:0000313" key="1">
    <source>
        <dbReference type="EMBL" id="MBA4635729.1"/>
    </source>
</evidence>
<organism evidence="1">
    <name type="scientific">Opuntia streptacantha</name>
    <name type="common">Prickly pear cactus</name>
    <name type="synonym">Opuntia cardona</name>
    <dbReference type="NCBI Taxonomy" id="393608"/>
    <lineage>
        <taxon>Eukaryota</taxon>
        <taxon>Viridiplantae</taxon>
        <taxon>Streptophyta</taxon>
        <taxon>Embryophyta</taxon>
        <taxon>Tracheophyta</taxon>
        <taxon>Spermatophyta</taxon>
        <taxon>Magnoliopsida</taxon>
        <taxon>eudicotyledons</taxon>
        <taxon>Gunneridae</taxon>
        <taxon>Pentapetalae</taxon>
        <taxon>Caryophyllales</taxon>
        <taxon>Cactineae</taxon>
        <taxon>Cactaceae</taxon>
        <taxon>Opuntioideae</taxon>
        <taxon>Opuntia</taxon>
    </lineage>
</organism>
<dbReference type="AlphaFoldDB" id="A0A7C9DF41"/>
<dbReference type="PANTHER" id="PTHR33544:SF14">
    <property type="entry name" value="PROTEIN, PUTATIVE-RELATED"/>
    <property type="match status" value="1"/>
</dbReference>
<reference evidence="1" key="2">
    <citation type="submission" date="2020-07" db="EMBL/GenBank/DDBJ databases">
        <authorList>
            <person name="Vera ALvarez R."/>
            <person name="Arias-Moreno D.M."/>
            <person name="Jimenez-Jacinto V."/>
            <person name="Jimenez-Bremont J.F."/>
            <person name="Swaminathan K."/>
            <person name="Moose S.P."/>
            <person name="Guerrero-Gonzalez M.L."/>
            <person name="Marino-Ramirez L."/>
            <person name="Landsman D."/>
            <person name="Rodriguez-Kessler M."/>
            <person name="Delgado-Sanchez P."/>
        </authorList>
    </citation>
    <scope>NUCLEOTIDE SEQUENCE</scope>
    <source>
        <tissue evidence="1">Cladode</tissue>
    </source>
</reference>
<name>A0A7C9DF41_OPUST</name>
<proteinExistence type="predicted"/>